<dbReference type="AlphaFoldDB" id="B4IR68"/>
<dbReference type="EMBL" id="CH691186">
    <property type="protein sequence ID" value="EDW32624.1"/>
    <property type="molecule type" value="Genomic_DNA"/>
</dbReference>
<dbReference type="Proteomes" id="UP000008744">
    <property type="component" value="Unassembled WGS sequence"/>
</dbReference>
<reference evidence="1 2" key="1">
    <citation type="journal article" date="2007" name="Nature">
        <title>Evolution of genes and genomes on the Drosophila phylogeny.</title>
        <authorList>
            <consortium name="Drosophila 12 Genomes Consortium"/>
            <person name="Clark A.G."/>
            <person name="Eisen M.B."/>
            <person name="Smith D.R."/>
            <person name="Bergman C.M."/>
            <person name="Oliver B."/>
            <person name="Markow T.A."/>
            <person name="Kaufman T.C."/>
            <person name="Kellis M."/>
            <person name="Gelbart W."/>
            <person name="Iyer V.N."/>
            <person name="Pollard D.A."/>
            <person name="Sackton T.B."/>
            <person name="Larracuente A.M."/>
            <person name="Singh N.D."/>
            <person name="Abad J.P."/>
            <person name="Abt D.N."/>
            <person name="Adryan B."/>
            <person name="Aguade M."/>
            <person name="Akashi H."/>
            <person name="Anderson W.W."/>
            <person name="Aquadro C.F."/>
            <person name="Ardell D.H."/>
            <person name="Arguello R."/>
            <person name="Artieri C.G."/>
            <person name="Barbash D.A."/>
            <person name="Barker D."/>
            <person name="Barsanti P."/>
            <person name="Batterham P."/>
            <person name="Batzoglou S."/>
            <person name="Begun D."/>
            <person name="Bhutkar A."/>
            <person name="Blanco E."/>
            <person name="Bosak S.A."/>
            <person name="Bradley R.K."/>
            <person name="Brand A.D."/>
            <person name="Brent M.R."/>
            <person name="Brooks A.N."/>
            <person name="Brown R.H."/>
            <person name="Butlin R.K."/>
            <person name="Caggese C."/>
            <person name="Calvi B.R."/>
            <person name="Bernardo de Carvalho A."/>
            <person name="Caspi A."/>
            <person name="Castrezana S."/>
            <person name="Celniker S.E."/>
            <person name="Chang J.L."/>
            <person name="Chapple C."/>
            <person name="Chatterji S."/>
            <person name="Chinwalla A."/>
            <person name="Civetta A."/>
            <person name="Clifton S.W."/>
            <person name="Comeron J.M."/>
            <person name="Costello J.C."/>
            <person name="Coyne J.A."/>
            <person name="Daub J."/>
            <person name="David R.G."/>
            <person name="Delcher A.L."/>
            <person name="Delehaunty K."/>
            <person name="Do C.B."/>
            <person name="Ebling H."/>
            <person name="Edwards K."/>
            <person name="Eickbush T."/>
            <person name="Evans J.D."/>
            <person name="Filipski A."/>
            <person name="Findeiss S."/>
            <person name="Freyhult E."/>
            <person name="Fulton L."/>
            <person name="Fulton R."/>
            <person name="Garcia A.C."/>
            <person name="Gardiner A."/>
            <person name="Garfield D.A."/>
            <person name="Garvin B.E."/>
            <person name="Gibson G."/>
            <person name="Gilbert D."/>
            <person name="Gnerre S."/>
            <person name="Godfrey J."/>
            <person name="Good R."/>
            <person name="Gotea V."/>
            <person name="Gravely B."/>
            <person name="Greenberg A.J."/>
            <person name="Griffiths-Jones S."/>
            <person name="Gross S."/>
            <person name="Guigo R."/>
            <person name="Gustafson E.A."/>
            <person name="Haerty W."/>
            <person name="Hahn M.W."/>
            <person name="Halligan D.L."/>
            <person name="Halpern A.L."/>
            <person name="Halter G.M."/>
            <person name="Han M.V."/>
            <person name="Heger A."/>
            <person name="Hillier L."/>
            <person name="Hinrichs A.S."/>
            <person name="Holmes I."/>
            <person name="Hoskins R.A."/>
            <person name="Hubisz M.J."/>
            <person name="Hultmark D."/>
            <person name="Huntley M.A."/>
            <person name="Jaffe D.B."/>
            <person name="Jagadeeshan S."/>
            <person name="Jeck W.R."/>
            <person name="Johnson J."/>
            <person name="Jones C.D."/>
            <person name="Jordan W.C."/>
            <person name="Karpen G.H."/>
            <person name="Kataoka E."/>
            <person name="Keightley P.D."/>
            <person name="Kheradpour P."/>
            <person name="Kirkness E.F."/>
            <person name="Koerich L.B."/>
            <person name="Kristiansen K."/>
            <person name="Kudrna D."/>
            <person name="Kulathinal R.J."/>
            <person name="Kumar S."/>
            <person name="Kwok R."/>
            <person name="Lander E."/>
            <person name="Langley C.H."/>
            <person name="Lapoint R."/>
            <person name="Lazzaro B.P."/>
            <person name="Lee S.J."/>
            <person name="Levesque L."/>
            <person name="Li R."/>
            <person name="Lin C.F."/>
            <person name="Lin M.F."/>
            <person name="Lindblad-Toh K."/>
            <person name="Llopart A."/>
            <person name="Long M."/>
            <person name="Low L."/>
            <person name="Lozovsky E."/>
            <person name="Lu J."/>
            <person name="Luo M."/>
            <person name="Machado C.A."/>
            <person name="Makalowski W."/>
            <person name="Marzo M."/>
            <person name="Matsuda M."/>
            <person name="Matzkin L."/>
            <person name="McAllister B."/>
            <person name="McBride C.S."/>
            <person name="McKernan B."/>
            <person name="McKernan K."/>
            <person name="Mendez-Lago M."/>
            <person name="Minx P."/>
            <person name="Mollenhauer M.U."/>
            <person name="Montooth K."/>
            <person name="Mount S.M."/>
            <person name="Mu X."/>
            <person name="Myers E."/>
            <person name="Negre B."/>
            <person name="Newfeld S."/>
            <person name="Nielsen R."/>
            <person name="Noor M.A."/>
            <person name="O'Grady P."/>
            <person name="Pachter L."/>
            <person name="Papaceit M."/>
            <person name="Parisi M.J."/>
            <person name="Parisi M."/>
            <person name="Parts L."/>
            <person name="Pedersen J.S."/>
            <person name="Pesole G."/>
            <person name="Phillippy A.M."/>
            <person name="Ponting C.P."/>
            <person name="Pop M."/>
            <person name="Porcelli D."/>
            <person name="Powell J.R."/>
            <person name="Prohaska S."/>
            <person name="Pruitt K."/>
            <person name="Puig M."/>
            <person name="Quesneville H."/>
            <person name="Ram K.R."/>
            <person name="Rand D."/>
            <person name="Rasmussen M.D."/>
            <person name="Reed L.K."/>
            <person name="Reenan R."/>
            <person name="Reily A."/>
            <person name="Remington K.A."/>
            <person name="Rieger T.T."/>
            <person name="Ritchie M.G."/>
            <person name="Robin C."/>
            <person name="Rogers Y.H."/>
            <person name="Rohde C."/>
            <person name="Rozas J."/>
            <person name="Rubenfield M.J."/>
            <person name="Ruiz A."/>
            <person name="Russo S."/>
            <person name="Salzberg S.L."/>
            <person name="Sanchez-Gracia A."/>
            <person name="Saranga D.J."/>
            <person name="Sato H."/>
            <person name="Schaeffer S.W."/>
            <person name="Schatz M.C."/>
            <person name="Schlenke T."/>
            <person name="Schwartz R."/>
            <person name="Segarra C."/>
            <person name="Singh R.S."/>
            <person name="Sirot L."/>
            <person name="Sirota M."/>
            <person name="Sisneros N.B."/>
            <person name="Smith C.D."/>
            <person name="Smith T.F."/>
            <person name="Spieth J."/>
            <person name="Stage D.E."/>
            <person name="Stark A."/>
            <person name="Stephan W."/>
            <person name="Strausberg R.L."/>
            <person name="Strempel S."/>
            <person name="Sturgill D."/>
            <person name="Sutton G."/>
            <person name="Sutton G.G."/>
            <person name="Tao W."/>
            <person name="Teichmann S."/>
            <person name="Tobari Y.N."/>
            <person name="Tomimura Y."/>
            <person name="Tsolas J.M."/>
            <person name="Valente V.L."/>
            <person name="Venter E."/>
            <person name="Venter J.C."/>
            <person name="Vicario S."/>
            <person name="Vieira F.G."/>
            <person name="Vilella A.J."/>
            <person name="Villasante A."/>
            <person name="Walenz B."/>
            <person name="Wang J."/>
            <person name="Wasserman M."/>
            <person name="Watts T."/>
            <person name="Wilson D."/>
            <person name="Wilson R.K."/>
            <person name="Wing R.A."/>
            <person name="Wolfner M.F."/>
            <person name="Wong A."/>
            <person name="Wong G.K."/>
            <person name="Wu C.I."/>
            <person name="Wu G."/>
            <person name="Yamamoto D."/>
            <person name="Yang H.P."/>
            <person name="Yang S.P."/>
            <person name="Yorke J.A."/>
            <person name="Yoshida K."/>
            <person name="Zdobnov E."/>
            <person name="Zhang P."/>
            <person name="Zhang Y."/>
            <person name="Zimin A.V."/>
            <person name="Baldwin J."/>
            <person name="Abdouelleil A."/>
            <person name="Abdulkadir J."/>
            <person name="Abebe A."/>
            <person name="Abera B."/>
            <person name="Abreu J."/>
            <person name="Acer S.C."/>
            <person name="Aftuck L."/>
            <person name="Alexander A."/>
            <person name="An P."/>
            <person name="Anderson E."/>
            <person name="Anderson S."/>
            <person name="Arachi H."/>
            <person name="Azer M."/>
            <person name="Bachantsang P."/>
            <person name="Barry A."/>
            <person name="Bayul T."/>
            <person name="Berlin A."/>
            <person name="Bessette D."/>
            <person name="Bloom T."/>
            <person name="Blye J."/>
            <person name="Boguslavskiy L."/>
            <person name="Bonnet C."/>
            <person name="Boukhgalter B."/>
            <person name="Bourzgui I."/>
            <person name="Brown A."/>
            <person name="Cahill P."/>
            <person name="Channer S."/>
            <person name="Cheshatsang Y."/>
            <person name="Chuda L."/>
            <person name="Citroen M."/>
            <person name="Collymore A."/>
            <person name="Cooke P."/>
            <person name="Costello M."/>
            <person name="D'Aco K."/>
            <person name="Daza R."/>
            <person name="De Haan G."/>
            <person name="DeGray S."/>
            <person name="DeMaso C."/>
            <person name="Dhargay N."/>
            <person name="Dooley K."/>
            <person name="Dooley E."/>
            <person name="Doricent M."/>
            <person name="Dorje P."/>
            <person name="Dorjee K."/>
            <person name="Dupes A."/>
            <person name="Elong R."/>
            <person name="Falk J."/>
            <person name="Farina A."/>
            <person name="Faro S."/>
            <person name="Ferguson D."/>
            <person name="Fisher S."/>
            <person name="Foley C.D."/>
            <person name="Franke A."/>
            <person name="Friedrich D."/>
            <person name="Gadbois L."/>
            <person name="Gearin G."/>
            <person name="Gearin C.R."/>
            <person name="Giannoukos G."/>
            <person name="Goode T."/>
            <person name="Graham J."/>
            <person name="Grandbois E."/>
            <person name="Grewal S."/>
            <person name="Gyaltsen K."/>
            <person name="Hafez N."/>
            <person name="Hagos B."/>
            <person name="Hall J."/>
            <person name="Henson C."/>
            <person name="Hollinger A."/>
            <person name="Honan T."/>
            <person name="Huard M.D."/>
            <person name="Hughes L."/>
            <person name="Hurhula B."/>
            <person name="Husby M.E."/>
            <person name="Kamat A."/>
            <person name="Kanga B."/>
            <person name="Kashin S."/>
            <person name="Khazanovich D."/>
            <person name="Kisner P."/>
            <person name="Lance K."/>
            <person name="Lara M."/>
            <person name="Lee W."/>
            <person name="Lennon N."/>
            <person name="Letendre F."/>
            <person name="LeVine R."/>
            <person name="Lipovsky A."/>
            <person name="Liu X."/>
            <person name="Liu J."/>
            <person name="Liu S."/>
            <person name="Lokyitsang T."/>
            <person name="Lokyitsang Y."/>
            <person name="Lubonja R."/>
            <person name="Lui A."/>
            <person name="MacDonald P."/>
            <person name="Magnisalis V."/>
            <person name="Maru K."/>
            <person name="Matthews C."/>
            <person name="McCusker W."/>
            <person name="McDonough S."/>
            <person name="Mehta T."/>
            <person name="Meldrim J."/>
            <person name="Meneus L."/>
            <person name="Mihai O."/>
            <person name="Mihalev A."/>
            <person name="Mihova T."/>
            <person name="Mittelman R."/>
            <person name="Mlenga V."/>
            <person name="Montmayeur A."/>
            <person name="Mulrain L."/>
            <person name="Navidi A."/>
            <person name="Naylor J."/>
            <person name="Negash T."/>
            <person name="Nguyen T."/>
            <person name="Nguyen N."/>
            <person name="Nicol R."/>
            <person name="Norbu C."/>
            <person name="Norbu N."/>
            <person name="Novod N."/>
            <person name="O'Neill B."/>
            <person name="Osman S."/>
            <person name="Markiewicz E."/>
            <person name="Oyono O.L."/>
            <person name="Patti C."/>
            <person name="Phunkhang P."/>
            <person name="Pierre F."/>
            <person name="Priest M."/>
            <person name="Raghuraman S."/>
            <person name="Rege F."/>
            <person name="Reyes R."/>
            <person name="Rise C."/>
            <person name="Rogov P."/>
            <person name="Ross K."/>
            <person name="Ryan E."/>
            <person name="Settipalli S."/>
            <person name="Shea T."/>
            <person name="Sherpa N."/>
            <person name="Shi L."/>
            <person name="Shih D."/>
            <person name="Sparrow T."/>
            <person name="Spaulding J."/>
            <person name="Stalker J."/>
            <person name="Stange-Thomann N."/>
            <person name="Stavropoulos S."/>
            <person name="Stone C."/>
            <person name="Strader C."/>
            <person name="Tesfaye S."/>
            <person name="Thomson T."/>
            <person name="Thoulutsang Y."/>
            <person name="Thoulutsang D."/>
            <person name="Topham K."/>
            <person name="Topping I."/>
            <person name="Tsamla T."/>
            <person name="Vassiliev H."/>
            <person name="Vo A."/>
            <person name="Wangchuk T."/>
            <person name="Wangdi T."/>
            <person name="Weiand M."/>
            <person name="Wilkinson J."/>
            <person name="Wilson A."/>
            <person name="Yadav S."/>
            <person name="Young G."/>
            <person name="Yu Q."/>
            <person name="Zembek L."/>
            <person name="Zhong D."/>
            <person name="Zimmer A."/>
            <person name="Zwirko Z."/>
            <person name="Jaffe D.B."/>
            <person name="Alvarez P."/>
            <person name="Brockman W."/>
            <person name="Butler J."/>
            <person name="Chin C."/>
            <person name="Gnerre S."/>
            <person name="Grabherr M."/>
            <person name="Kleber M."/>
            <person name="Mauceli E."/>
            <person name="MacCallum I."/>
        </authorList>
    </citation>
    <scope>NUCLEOTIDE SEQUENCE [LARGE SCALE GENOMIC DNA]</scope>
    <source>
        <strain evidence="2">MSH-3 / Tucson 14011-0111.49</strain>
    </source>
</reference>
<evidence type="ECO:0000313" key="1">
    <source>
        <dbReference type="EMBL" id="EDW32624.1"/>
    </source>
</evidence>
<protein>
    <submittedName>
        <fullName evidence="1">GL19711</fullName>
    </submittedName>
</protein>
<keyword evidence="2" id="KW-1185">Reference proteome</keyword>
<proteinExistence type="predicted"/>
<sequence length="93" mass="10339">MSWRTFLAFGSSSTNAMEQAPNSASTFAHMLCSWSGRTKCWYRECVTGDGNRTDLVVEPAEFVVDPGVPEDFTLRVTEVAVSRAEDLRGLFKL</sequence>
<name>B4IR68_DROPE</name>
<organism evidence="2">
    <name type="scientific">Drosophila persimilis</name>
    <name type="common">Fruit fly</name>
    <dbReference type="NCBI Taxonomy" id="7234"/>
    <lineage>
        <taxon>Eukaryota</taxon>
        <taxon>Metazoa</taxon>
        <taxon>Ecdysozoa</taxon>
        <taxon>Arthropoda</taxon>
        <taxon>Hexapoda</taxon>
        <taxon>Insecta</taxon>
        <taxon>Pterygota</taxon>
        <taxon>Neoptera</taxon>
        <taxon>Endopterygota</taxon>
        <taxon>Diptera</taxon>
        <taxon>Brachycera</taxon>
        <taxon>Muscomorpha</taxon>
        <taxon>Ephydroidea</taxon>
        <taxon>Drosophilidae</taxon>
        <taxon>Drosophila</taxon>
        <taxon>Sophophora</taxon>
    </lineage>
</organism>
<gene>
    <name evidence="1" type="primary">Dper\GL19711</name>
    <name evidence="1" type="ORF">Dper_GL19711</name>
</gene>
<dbReference type="HOGENOM" id="CLU_2401984_0_0_1"/>
<accession>B4IR68</accession>
<evidence type="ECO:0000313" key="2">
    <source>
        <dbReference type="Proteomes" id="UP000008744"/>
    </source>
</evidence>